<proteinExistence type="predicted"/>
<protein>
    <recommendedName>
        <fullName evidence="1">FAD/NAD(P)-binding domain-containing protein</fullName>
    </recommendedName>
</protein>
<dbReference type="PANTHER" id="PTHR42783">
    <property type="entry name" value="GLUTAMATE SYNTHASE [NADPH] SMALL CHAIN"/>
    <property type="match status" value="1"/>
</dbReference>
<organism evidence="2 3">
    <name type="scientific">Diploscapter pachys</name>
    <dbReference type="NCBI Taxonomy" id="2018661"/>
    <lineage>
        <taxon>Eukaryota</taxon>
        <taxon>Metazoa</taxon>
        <taxon>Ecdysozoa</taxon>
        <taxon>Nematoda</taxon>
        <taxon>Chromadorea</taxon>
        <taxon>Rhabditida</taxon>
        <taxon>Rhabditina</taxon>
        <taxon>Rhabditomorpha</taxon>
        <taxon>Rhabditoidea</taxon>
        <taxon>Rhabditidae</taxon>
        <taxon>Diploscapter</taxon>
    </lineage>
</organism>
<dbReference type="InterPro" id="IPR023753">
    <property type="entry name" value="FAD/NAD-binding_dom"/>
</dbReference>
<sequence length="150" mass="15722">MPGSQREVANAEEEGAEFVWLSAPAAFDADGTVRARKMRLGAADASGRRAPEPDPSGDFTLQANLVVKALGFDAEDLPTLFGAPELGVSRWGTVLVDGKSLMTSLDGVFAAGDIVRGASLVVWAIRDGRDVAATMHKWLKAKAKAGRVAA</sequence>
<dbReference type="InterPro" id="IPR036188">
    <property type="entry name" value="FAD/NAD-bd_sf"/>
</dbReference>
<dbReference type="Gene3D" id="3.50.50.60">
    <property type="entry name" value="FAD/NAD(P)-binding domain"/>
    <property type="match status" value="1"/>
</dbReference>
<dbReference type="Pfam" id="PF07992">
    <property type="entry name" value="Pyr_redox_2"/>
    <property type="match status" value="1"/>
</dbReference>
<keyword evidence="3" id="KW-1185">Reference proteome</keyword>
<dbReference type="PANTHER" id="PTHR42783:SF3">
    <property type="entry name" value="GLUTAMATE SYNTHASE [NADPH] SMALL CHAIN-RELATED"/>
    <property type="match status" value="1"/>
</dbReference>
<evidence type="ECO:0000259" key="1">
    <source>
        <dbReference type="Pfam" id="PF07992"/>
    </source>
</evidence>
<evidence type="ECO:0000313" key="2">
    <source>
        <dbReference type="EMBL" id="PAV68046.1"/>
    </source>
</evidence>
<dbReference type="Proteomes" id="UP000218231">
    <property type="component" value="Unassembled WGS sequence"/>
</dbReference>
<reference evidence="2 3" key="1">
    <citation type="journal article" date="2017" name="Curr. Biol.">
        <title>Genome architecture and evolution of a unichromosomal asexual nematode.</title>
        <authorList>
            <person name="Fradin H."/>
            <person name="Zegar C."/>
            <person name="Gutwein M."/>
            <person name="Lucas J."/>
            <person name="Kovtun M."/>
            <person name="Corcoran D."/>
            <person name="Baugh L.R."/>
            <person name="Kiontke K."/>
            <person name="Gunsalus K."/>
            <person name="Fitch D.H."/>
            <person name="Piano F."/>
        </authorList>
    </citation>
    <scope>NUCLEOTIDE SEQUENCE [LARGE SCALE GENOMIC DNA]</scope>
    <source>
        <strain evidence="2">PF1309</strain>
    </source>
</reference>
<dbReference type="OrthoDB" id="4327079at2759"/>
<feature type="domain" description="FAD/NAD(P)-binding" evidence="1">
    <location>
        <begin position="10"/>
        <end position="128"/>
    </location>
</feature>
<evidence type="ECO:0000313" key="3">
    <source>
        <dbReference type="Proteomes" id="UP000218231"/>
    </source>
</evidence>
<dbReference type="EMBL" id="LIAE01009832">
    <property type="protein sequence ID" value="PAV68046.1"/>
    <property type="molecule type" value="Genomic_DNA"/>
</dbReference>
<dbReference type="AlphaFoldDB" id="A0A2A2K212"/>
<dbReference type="GO" id="GO:0016491">
    <property type="term" value="F:oxidoreductase activity"/>
    <property type="evidence" value="ECO:0007669"/>
    <property type="project" value="InterPro"/>
</dbReference>
<dbReference type="STRING" id="2018661.A0A2A2K212"/>
<gene>
    <name evidence="2" type="ORF">WR25_05604</name>
</gene>
<comment type="caution">
    <text evidence="2">The sequence shown here is derived from an EMBL/GenBank/DDBJ whole genome shotgun (WGS) entry which is preliminary data.</text>
</comment>
<dbReference type="SUPFAM" id="SSF51905">
    <property type="entry name" value="FAD/NAD(P)-binding domain"/>
    <property type="match status" value="1"/>
</dbReference>
<accession>A0A2A2K212</accession>
<name>A0A2A2K212_9BILA</name>